<dbReference type="InterPro" id="IPR029063">
    <property type="entry name" value="SAM-dependent_MTases_sf"/>
</dbReference>
<dbReference type="Gene3D" id="3.40.50.150">
    <property type="entry name" value="Vaccinia Virus protein VP39"/>
    <property type="match status" value="1"/>
</dbReference>
<sequence>MTFEEHNNRLKANKFAEYITGQELRKYVAKKVRKYVGNNPIVFDGACGSGQLEQHVHARKVYGVEIQQESCESFLKNFPTSEVSNQSFFTYKNDIVTDCVIMNPPFSIAFKGLPEEDKNAIQEVFSWKKSGKVDDIFVLKSLKYTKRFAFYILFPGVAYRGTEKKFRELIGNQLAELNVIQNAFDDTSIDVLFIVIDKNKTSNYCTREIYDCKARSILLSDNWEIDFESWETPRIVEEKEKIDIDAVNKELDDIALKHLEKHLASQLLVIQLFNADIDLLAFIAKAHELLDTYALMYNFGSEA</sequence>
<dbReference type="Proteomes" id="UP000284046">
    <property type="component" value="Unassembled WGS sequence"/>
</dbReference>
<evidence type="ECO:0000313" key="2">
    <source>
        <dbReference type="EMBL" id="RGT59021.1"/>
    </source>
</evidence>
<dbReference type="RefSeq" id="WP_118138982.1">
    <property type="nucleotide sequence ID" value="NZ_CP118046.1"/>
</dbReference>
<evidence type="ECO:0000259" key="1">
    <source>
        <dbReference type="Pfam" id="PF02384"/>
    </source>
</evidence>
<keyword evidence="2" id="KW-0808">Transferase</keyword>
<dbReference type="Pfam" id="PF02384">
    <property type="entry name" value="N6_Mtase"/>
    <property type="match status" value="1"/>
</dbReference>
<evidence type="ECO:0000313" key="3">
    <source>
        <dbReference type="Proteomes" id="UP000284046"/>
    </source>
</evidence>
<keyword evidence="2" id="KW-0489">Methyltransferase</keyword>
<dbReference type="GO" id="GO:0003677">
    <property type="term" value="F:DNA binding"/>
    <property type="evidence" value="ECO:0007669"/>
    <property type="project" value="InterPro"/>
</dbReference>
<dbReference type="AlphaFoldDB" id="A0A412PKM1"/>
<dbReference type="InterPro" id="IPR003356">
    <property type="entry name" value="DNA_methylase_A-5"/>
</dbReference>
<dbReference type="GO" id="GO:0032259">
    <property type="term" value="P:methylation"/>
    <property type="evidence" value="ECO:0007669"/>
    <property type="project" value="UniProtKB-KW"/>
</dbReference>
<accession>A0A412PKM1</accession>
<reference evidence="2 3" key="1">
    <citation type="submission" date="2018-08" db="EMBL/GenBank/DDBJ databases">
        <title>A genome reference for cultivated species of the human gut microbiota.</title>
        <authorList>
            <person name="Zou Y."/>
            <person name="Xue W."/>
            <person name="Luo G."/>
        </authorList>
    </citation>
    <scope>NUCLEOTIDE SEQUENCE [LARGE SCALE GENOMIC DNA]</scope>
    <source>
        <strain evidence="2 3">AF18-38</strain>
    </source>
</reference>
<dbReference type="EMBL" id="QRWZ01000023">
    <property type="protein sequence ID" value="RGT59021.1"/>
    <property type="molecule type" value="Genomic_DNA"/>
</dbReference>
<organism evidence="2 3">
    <name type="scientific">Streptococcus anginosus</name>
    <dbReference type="NCBI Taxonomy" id="1328"/>
    <lineage>
        <taxon>Bacteria</taxon>
        <taxon>Bacillati</taxon>
        <taxon>Bacillota</taxon>
        <taxon>Bacilli</taxon>
        <taxon>Lactobacillales</taxon>
        <taxon>Streptococcaceae</taxon>
        <taxon>Streptococcus</taxon>
        <taxon>Streptococcus anginosus group</taxon>
    </lineage>
</organism>
<comment type="caution">
    <text evidence="2">The sequence shown here is derived from an EMBL/GenBank/DDBJ whole genome shotgun (WGS) entry which is preliminary data.</text>
</comment>
<protein>
    <submittedName>
        <fullName evidence="2">SAM-dependent methyltransferase</fullName>
    </submittedName>
</protein>
<dbReference type="SUPFAM" id="SSF53335">
    <property type="entry name" value="S-adenosyl-L-methionine-dependent methyltransferases"/>
    <property type="match status" value="1"/>
</dbReference>
<name>A0A412PKM1_STRAP</name>
<dbReference type="GO" id="GO:0008170">
    <property type="term" value="F:N-methyltransferase activity"/>
    <property type="evidence" value="ECO:0007669"/>
    <property type="project" value="InterPro"/>
</dbReference>
<feature type="domain" description="DNA methylase adenine-specific" evidence="1">
    <location>
        <begin position="10"/>
        <end position="214"/>
    </location>
</feature>
<gene>
    <name evidence="2" type="ORF">DWX18_10610</name>
</gene>
<proteinExistence type="predicted"/>